<dbReference type="OrthoDB" id="548135at2759"/>
<name>A0A835YFA9_9CHLO</name>
<accession>A0A835YFA9</accession>
<gene>
    <name evidence="2" type="ORF">HYH03_001750</name>
</gene>
<reference evidence="2" key="1">
    <citation type="journal article" date="2020" name="bioRxiv">
        <title>Comparative genomics of Chlamydomonas.</title>
        <authorList>
            <person name="Craig R.J."/>
            <person name="Hasan A.R."/>
            <person name="Ness R.W."/>
            <person name="Keightley P.D."/>
        </authorList>
    </citation>
    <scope>NUCLEOTIDE SEQUENCE</scope>
    <source>
        <strain evidence="2">CCAP 11/70</strain>
    </source>
</reference>
<evidence type="ECO:0008006" key="4">
    <source>
        <dbReference type="Google" id="ProtNLM"/>
    </source>
</evidence>
<dbReference type="Proteomes" id="UP000612055">
    <property type="component" value="Unassembled WGS sequence"/>
</dbReference>
<comment type="caution">
    <text evidence="2">The sequence shown here is derived from an EMBL/GenBank/DDBJ whole genome shotgun (WGS) entry which is preliminary data.</text>
</comment>
<evidence type="ECO:0000313" key="3">
    <source>
        <dbReference type="Proteomes" id="UP000612055"/>
    </source>
</evidence>
<feature type="compositionally biased region" description="Gly residues" evidence="1">
    <location>
        <begin position="144"/>
        <end position="157"/>
    </location>
</feature>
<sequence>MDPQKRETVEVVEVDVIEGEDGEPGNATMGTLAGTAAGAAIAGGLAAAAAVGAPLAVAAAAVGGLLGAVAGGAVGKEVPRGVDADQAMEFDTPQVVAQGMEAERQASLDEALSGDAAASPTAAEGGREQFLGRPHLGEHEIGEVRGGGGSGGGGGGR</sequence>
<organism evidence="2 3">
    <name type="scientific">Edaphochlamys debaryana</name>
    <dbReference type="NCBI Taxonomy" id="47281"/>
    <lineage>
        <taxon>Eukaryota</taxon>
        <taxon>Viridiplantae</taxon>
        <taxon>Chlorophyta</taxon>
        <taxon>core chlorophytes</taxon>
        <taxon>Chlorophyceae</taxon>
        <taxon>CS clade</taxon>
        <taxon>Chlamydomonadales</taxon>
        <taxon>Chlamydomonadales incertae sedis</taxon>
        <taxon>Edaphochlamys</taxon>
    </lineage>
</organism>
<evidence type="ECO:0000256" key="1">
    <source>
        <dbReference type="SAM" id="MobiDB-lite"/>
    </source>
</evidence>
<protein>
    <recommendedName>
        <fullName evidence="4">Glycine zipper domain-containing protein</fullName>
    </recommendedName>
</protein>
<dbReference type="AlphaFoldDB" id="A0A835YFA9"/>
<evidence type="ECO:0000313" key="2">
    <source>
        <dbReference type="EMBL" id="KAG2500168.1"/>
    </source>
</evidence>
<keyword evidence="3" id="KW-1185">Reference proteome</keyword>
<dbReference type="EMBL" id="JAEHOE010000004">
    <property type="protein sequence ID" value="KAG2500168.1"/>
    <property type="molecule type" value="Genomic_DNA"/>
</dbReference>
<proteinExistence type="predicted"/>
<feature type="region of interest" description="Disordered" evidence="1">
    <location>
        <begin position="103"/>
        <end position="157"/>
    </location>
</feature>